<dbReference type="Proteomes" id="UP001164761">
    <property type="component" value="Chromosome"/>
</dbReference>
<evidence type="ECO:0000313" key="1">
    <source>
        <dbReference type="EMBL" id="WAH44063.1"/>
    </source>
</evidence>
<evidence type="ECO:0008006" key="3">
    <source>
        <dbReference type="Google" id="ProtNLM"/>
    </source>
</evidence>
<organism evidence="1 2">
    <name type="scientific">Alicyclobacillus fastidiosus</name>
    <dbReference type="NCBI Taxonomy" id="392011"/>
    <lineage>
        <taxon>Bacteria</taxon>
        <taxon>Bacillati</taxon>
        <taxon>Bacillota</taxon>
        <taxon>Bacilli</taxon>
        <taxon>Bacillales</taxon>
        <taxon>Alicyclobacillaceae</taxon>
        <taxon>Alicyclobacillus</taxon>
    </lineage>
</organism>
<keyword evidence="2" id="KW-1185">Reference proteome</keyword>
<accession>A0ABY6ZMA7</accession>
<protein>
    <recommendedName>
        <fullName evidence="3">TubC N-terminal docking domain-containing protein</fullName>
    </recommendedName>
</protein>
<proteinExistence type="predicted"/>
<evidence type="ECO:0000313" key="2">
    <source>
        <dbReference type="Proteomes" id="UP001164761"/>
    </source>
</evidence>
<sequence>MDAPSIIRKLKLDGITLYLLPEGKLAARPSNRLTDRHRELIRSHKRELVSVLASPAYHIIVDGQSVASQPSKTDAYHAFERVIRQAAANRTQGKHTISIYLVDTTGATIRSAFFPP</sequence>
<dbReference type="EMBL" id="CP104067">
    <property type="protein sequence ID" value="WAH44063.1"/>
    <property type="molecule type" value="Genomic_DNA"/>
</dbReference>
<reference evidence="1" key="1">
    <citation type="submission" date="2022-08" db="EMBL/GenBank/DDBJ databases">
        <title>Alicyclobacillus fastidiosus DSM 17978, complete genome.</title>
        <authorList>
            <person name="Wang Q."/>
            <person name="Cai R."/>
            <person name="Wang Z."/>
        </authorList>
    </citation>
    <scope>NUCLEOTIDE SEQUENCE</scope>
    <source>
        <strain evidence="1">DSM 17978</strain>
    </source>
</reference>
<dbReference type="RefSeq" id="WP_268007963.1">
    <property type="nucleotide sequence ID" value="NZ_BSUT01000001.1"/>
</dbReference>
<gene>
    <name evidence="1" type="ORF">NZD89_12175</name>
</gene>
<name>A0ABY6ZMA7_9BACL</name>